<proteinExistence type="predicted"/>
<organism evidence="1">
    <name type="scientific">marine sediment metagenome</name>
    <dbReference type="NCBI Taxonomy" id="412755"/>
    <lineage>
        <taxon>unclassified sequences</taxon>
        <taxon>metagenomes</taxon>
        <taxon>ecological metagenomes</taxon>
    </lineage>
</organism>
<dbReference type="Pfam" id="PF09523">
    <property type="entry name" value="DUF2390"/>
    <property type="match status" value="1"/>
</dbReference>
<accession>A0A0F9V2P2</accession>
<dbReference type="NCBIfam" id="TIGR02444">
    <property type="entry name" value="TIGR02444 family protein"/>
    <property type="match status" value="1"/>
</dbReference>
<evidence type="ECO:0008006" key="2">
    <source>
        <dbReference type="Google" id="ProtNLM"/>
    </source>
</evidence>
<dbReference type="EMBL" id="LAZR01000082">
    <property type="protein sequence ID" value="KKN93962.1"/>
    <property type="molecule type" value="Genomic_DNA"/>
</dbReference>
<gene>
    <name evidence="1" type="ORF">LCGC14_0192260</name>
</gene>
<reference evidence="1" key="1">
    <citation type="journal article" date="2015" name="Nature">
        <title>Complex archaea that bridge the gap between prokaryotes and eukaryotes.</title>
        <authorList>
            <person name="Spang A."/>
            <person name="Saw J.H."/>
            <person name="Jorgensen S.L."/>
            <person name="Zaremba-Niedzwiedzka K."/>
            <person name="Martijn J."/>
            <person name="Lind A.E."/>
            <person name="van Eijk R."/>
            <person name="Schleper C."/>
            <person name="Guy L."/>
            <person name="Ettema T.J."/>
        </authorList>
    </citation>
    <scope>NUCLEOTIDE SEQUENCE</scope>
</reference>
<protein>
    <recommendedName>
        <fullName evidence="2">TIGR02444 family protein</fullName>
    </recommendedName>
</protein>
<name>A0A0F9V2P2_9ZZZZ</name>
<sequence>MKGDEIGIGSADLPTFAGTLYAKAGVEPVLLALQDEHDLDVLLMLCACWLSAVGLSLSTEGWREIVRRHQPWQLNVTGPLRSVRRYLGSEASQSELYRQIKEGEIAAEWEQLQRLFEWLSACASGSDTSSEEQLKRCCAAQGVLGSPILTARIATLAAATP</sequence>
<evidence type="ECO:0000313" key="1">
    <source>
        <dbReference type="EMBL" id="KKN93962.1"/>
    </source>
</evidence>
<comment type="caution">
    <text evidence="1">The sequence shown here is derived from an EMBL/GenBank/DDBJ whole genome shotgun (WGS) entry which is preliminary data.</text>
</comment>
<dbReference type="InterPro" id="IPR012659">
    <property type="entry name" value="CHP02444"/>
</dbReference>
<dbReference type="AlphaFoldDB" id="A0A0F9V2P2"/>